<organism evidence="2">
    <name type="scientific">Populus alba</name>
    <name type="common">White poplar</name>
    <dbReference type="NCBI Taxonomy" id="43335"/>
    <lineage>
        <taxon>Eukaryota</taxon>
        <taxon>Viridiplantae</taxon>
        <taxon>Streptophyta</taxon>
        <taxon>Embryophyta</taxon>
        <taxon>Tracheophyta</taxon>
        <taxon>Spermatophyta</taxon>
        <taxon>Magnoliopsida</taxon>
        <taxon>eudicotyledons</taxon>
        <taxon>Gunneridae</taxon>
        <taxon>Pentapetalae</taxon>
        <taxon>rosids</taxon>
        <taxon>fabids</taxon>
        <taxon>Malpighiales</taxon>
        <taxon>Salicaceae</taxon>
        <taxon>Saliceae</taxon>
        <taxon>Populus</taxon>
    </lineage>
</organism>
<evidence type="ECO:0000256" key="1">
    <source>
        <dbReference type="SAM" id="Phobius"/>
    </source>
</evidence>
<keyword evidence="1" id="KW-0472">Membrane</keyword>
<dbReference type="AlphaFoldDB" id="A0A4U5QDS6"/>
<name>A0A4U5QDS6_POPAL</name>
<feature type="transmembrane region" description="Helical" evidence="1">
    <location>
        <begin position="123"/>
        <end position="142"/>
    </location>
</feature>
<reference evidence="2" key="1">
    <citation type="submission" date="2018-10" db="EMBL/GenBank/DDBJ databases">
        <title>Population genomic analysis revealed the cold adaptation of white poplar.</title>
        <authorList>
            <person name="Liu Y.-J."/>
        </authorList>
    </citation>
    <scope>NUCLEOTIDE SEQUENCE [LARGE SCALE GENOMIC DNA]</scope>
    <source>
        <strain evidence="2">PAL-ZL1</strain>
    </source>
</reference>
<comment type="caution">
    <text evidence="2">The sequence shown here is derived from an EMBL/GenBank/DDBJ whole genome shotgun (WGS) entry which is preliminary data.</text>
</comment>
<proteinExistence type="predicted"/>
<keyword evidence="1" id="KW-1133">Transmembrane helix</keyword>
<dbReference type="EMBL" id="RCHU01000292">
    <property type="protein sequence ID" value="TKS08658.1"/>
    <property type="molecule type" value="Genomic_DNA"/>
</dbReference>
<keyword evidence="1" id="KW-0812">Transmembrane</keyword>
<feature type="transmembrane region" description="Helical" evidence="1">
    <location>
        <begin position="100"/>
        <end position="117"/>
    </location>
</feature>
<gene>
    <name evidence="2" type="ORF">D5086_0000099570</name>
</gene>
<evidence type="ECO:0000313" key="2">
    <source>
        <dbReference type="EMBL" id="TKS08658.1"/>
    </source>
</evidence>
<sequence>MYKRLKTKLKVHIAAKRQQYLSVEIETSDSPTDRSCKNFFYSTLADLPVLEDFGVEEKEVFPGHGEQLRWRCFLGCEQIGSVGRSCCGWRTAVAKGERRCWGKGTAVAGLAAAWWVTGGGLGGAGAAGCAAVGAGFPLLLCFGCRRRCWRPIWLLKMSSGDR</sequence>
<protein>
    <submittedName>
        <fullName evidence="2">Uncharacterized protein</fullName>
    </submittedName>
</protein>
<accession>A0A4U5QDS6</accession>